<protein>
    <submittedName>
        <fullName evidence="2">Insulinase family protein</fullName>
    </submittedName>
</protein>
<organism evidence="2 3">
    <name type="scientific">Actinoplanes oblitus</name>
    <dbReference type="NCBI Taxonomy" id="3040509"/>
    <lineage>
        <taxon>Bacteria</taxon>
        <taxon>Bacillati</taxon>
        <taxon>Actinomycetota</taxon>
        <taxon>Actinomycetes</taxon>
        <taxon>Micromonosporales</taxon>
        <taxon>Micromonosporaceae</taxon>
        <taxon>Actinoplanes</taxon>
    </lineage>
</organism>
<keyword evidence="1" id="KW-0472">Membrane</keyword>
<evidence type="ECO:0000256" key="1">
    <source>
        <dbReference type="SAM" id="Phobius"/>
    </source>
</evidence>
<dbReference type="EMBL" id="CP126980">
    <property type="protein sequence ID" value="WIM98349.1"/>
    <property type="molecule type" value="Genomic_DNA"/>
</dbReference>
<evidence type="ECO:0000313" key="2">
    <source>
        <dbReference type="EMBL" id="WIM98349.1"/>
    </source>
</evidence>
<keyword evidence="1" id="KW-0812">Transmembrane</keyword>
<reference evidence="2 3" key="1">
    <citation type="submission" date="2023-06" db="EMBL/GenBank/DDBJ databases">
        <authorList>
            <person name="Yushchuk O."/>
            <person name="Binda E."/>
            <person name="Ruckert-Reed C."/>
            <person name="Fedorenko V."/>
            <person name="Kalinowski J."/>
            <person name="Marinelli F."/>
        </authorList>
    </citation>
    <scope>NUCLEOTIDE SEQUENCE [LARGE SCALE GENOMIC DNA]</scope>
    <source>
        <strain evidence="2 3">NRRL 3884</strain>
    </source>
</reference>
<keyword evidence="1" id="KW-1133">Transmembrane helix</keyword>
<gene>
    <name evidence="2" type="ORF">ACTOB_001947</name>
</gene>
<dbReference type="SUPFAM" id="SSF63411">
    <property type="entry name" value="LuxS/MPP-like metallohydrolase"/>
    <property type="match status" value="1"/>
</dbReference>
<keyword evidence="3" id="KW-1185">Reference proteome</keyword>
<dbReference type="InterPro" id="IPR011249">
    <property type="entry name" value="Metalloenz_LuxS/M16"/>
</dbReference>
<evidence type="ECO:0000313" key="3">
    <source>
        <dbReference type="Proteomes" id="UP001240150"/>
    </source>
</evidence>
<feature type="transmembrane region" description="Helical" evidence="1">
    <location>
        <begin position="514"/>
        <end position="531"/>
    </location>
</feature>
<dbReference type="Proteomes" id="UP001240150">
    <property type="component" value="Chromosome"/>
</dbReference>
<name>A0ABY8WKD7_9ACTN</name>
<sequence>MIEQLTVDRVPVLFTRTAGPIRAGLVFRVGVADETAAQRGVTRLVERLVRQRARCDAETGTEYVSFHASGSTDFLAEVCAALRDLPVAGLAAETAAMRSEAAGQPAPLTGAMPLWRYGARGHGLPALPEWGLGTLTADHLRSWASTRFTRQNAVLWIAGDEVPAGLRLNLPDGARWPAPVPWAGLPVTPAWFAGGADGLAWDTVVPDDATGRILTELLERRLERDLAARPQVAYQARADGTALLTVAASTGGPGDALLGGFLDGLAGLRFGHLTADDVAAAATAWSERVRAGEGDGSWVAGQARRVLAGLPVVQAGDAVAAGQAVGTGDVAAGFARALAGGLLMTPAGSDAGWASYALAPASSAVVVDGAELTMPGRPGHRLVLGESGVSMVDQGTVLTVRFADCVALLRWPDGGRRVVGADGISVDVEPALYPAGESAVAWVDSRVPGGTHVPLPARDAADIPRPPARPAAAEVLRARAGRILRRLRDLRKPAVLAGVGLLLGSIAARGNGGLLFALPGAFCLVYGYLLLRQELRK</sequence>
<dbReference type="RefSeq" id="WP_284919732.1">
    <property type="nucleotide sequence ID" value="NZ_CP126980.1"/>
</dbReference>
<proteinExistence type="predicted"/>
<accession>A0ABY8WKD7</accession>